<evidence type="ECO:0000256" key="6">
    <source>
        <dbReference type="ARBA" id="ARBA00022741"/>
    </source>
</evidence>
<evidence type="ECO:0000256" key="2">
    <source>
        <dbReference type="ARBA" id="ARBA00008831"/>
    </source>
</evidence>
<dbReference type="InterPro" id="IPR020568">
    <property type="entry name" value="Ribosomal_Su5_D2-typ_SF"/>
</dbReference>
<evidence type="ECO:0000313" key="20">
    <source>
        <dbReference type="Proteomes" id="UP000728032"/>
    </source>
</evidence>
<keyword evidence="12 16" id="KW-0753">Steroid metabolism</keyword>
<dbReference type="InterPro" id="IPR036554">
    <property type="entry name" value="GHMP_kinase_C_sf"/>
</dbReference>
<dbReference type="Gene3D" id="3.30.70.890">
    <property type="entry name" value="GHMP kinase, C-terminal domain"/>
    <property type="match status" value="1"/>
</dbReference>
<keyword evidence="8 16" id="KW-0752">Steroid biosynthesis</keyword>
<evidence type="ECO:0000256" key="11">
    <source>
        <dbReference type="ARBA" id="ARBA00023166"/>
    </source>
</evidence>
<dbReference type="InterPro" id="IPR005935">
    <property type="entry name" value="Mev_decarb"/>
</dbReference>
<comment type="similarity">
    <text evidence="2 15 16">Belongs to the diphosphomevalonate decarboxylase family.</text>
</comment>
<comment type="catalytic activity">
    <reaction evidence="14 15 16">
        <text>(R)-5-diphosphomevalonate + ATP = isopentenyl diphosphate + ADP + phosphate + CO2</text>
        <dbReference type="Rhea" id="RHEA:23732"/>
        <dbReference type="ChEBI" id="CHEBI:16526"/>
        <dbReference type="ChEBI" id="CHEBI:30616"/>
        <dbReference type="ChEBI" id="CHEBI:43474"/>
        <dbReference type="ChEBI" id="CHEBI:57557"/>
        <dbReference type="ChEBI" id="CHEBI:128769"/>
        <dbReference type="ChEBI" id="CHEBI:456216"/>
        <dbReference type="EC" id="4.1.1.33"/>
    </reaction>
</comment>
<dbReference type="OrthoDB" id="10253702at2759"/>
<organism evidence="19">
    <name type="scientific">Oppiella nova</name>
    <dbReference type="NCBI Taxonomy" id="334625"/>
    <lineage>
        <taxon>Eukaryota</taxon>
        <taxon>Metazoa</taxon>
        <taxon>Ecdysozoa</taxon>
        <taxon>Arthropoda</taxon>
        <taxon>Chelicerata</taxon>
        <taxon>Arachnida</taxon>
        <taxon>Acari</taxon>
        <taxon>Acariformes</taxon>
        <taxon>Sarcoptiformes</taxon>
        <taxon>Oribatida</taxon>
        <taxon>Brachypylina</taxon>
        <taxon>Oppioidea</taxon>
        <taxon>Oppiidae</taxon>
        <taxon>Oppiella</taxon>
    </lineage>
</organism>
<dbReference type="PANTHER" id="PTHR10977">
    <property type="entry name" value="DIPHOSPHOMEVALONATE DECARBOXYLASE"/>
    <property type="match status" value="1"/>
</dbReference>
<proteinExistence type="inferred from homology"/>
<dbReference type="Pfam" id="PF18376">
    <property type="entry name" value="MDD_C"/>
    <property type="match status" value="1"/>
</dbReference>
<dbReference type="GO" id="GO:0019287">
    <property type="term" value="P:isopentenyl diphosphate biosynthetic process, mevalonate pathway"/>
    <property type="evidence" value="ECO:0007669"/>
    <property type="project" value="UniProtKB-UniRule"/>
</dbReference>
<dbReference type="FunFam" id="3.30.230.10:FF:000080">
    <property type="entry name" value="Diphosphomevalonate decarboxylase"/>
    <property type="match status" value="1"/>
</dbReference>
<dbReference type="PANTHER" id="PTHR10977:SF3">
    <property type="entry name" value="DIPHOSPHOMEVALONATE DECARBOXYLASE"/>
    <property type="match status" value="1"/>
</dbReference>
<evidence type="ECO:0000256" key="14">
    <source>
        <dbReference type="ARBA" id="ARBA00048154"/>
    </source>
</evidence>
<dbReference type="GO" id="GO:0005829">
    <property type="term" value="C:cytosol"/>
    <property type="evidence" value="ECO:0007669"/>
    <property type="project" value="InterPro"/>
</dbReference>
<evidence type="ECO:0000256" key="3">
    <source>
        <dbReference type="ARBA" id="ARBA00012296"/>
    </source>
</evidence>
<dbReference type="EMBL" id="OC917634">
    <property type="protein sequence ID" value="CAD7647605.1"/>
    <property type="molecule type" value="Genomic_DNA"/>
</dbReference>
<dbReference type="AlphaFoldDB" id="A0A7R9LW30"/>
<dbReference type="UniPathway" id="UPA00063"/>
<gene>
    <name evidence="19" type="ORF">ONB1V03_LOCUS6333</name>
</gene>
<dbReference type="Gene3D" id="3.30.230.10">
    <property type="match status" value="1"/>
</dbReference>
<dbReference type="InterPro" id="IPR041431">
    <property type="entry name" value="Mvd1_C"/>
</dbReference>
<comment type="function">
    <text evidence="1 16">Catalyzes the ATP dependent decarboxylation of (R)-5-diphosphomevalonate to form isopentenyl diphosphate (IPP). Functions in the mevalonate (MVA) pathway leading to isopentenyl diphosphate (IPP), a key precursor for the biosynthesis of isoprenoids and sterol synthesis.</text>
</comment>
<keyword evidence="20" id="KW-1185">Reference proteome</keyword>
<evidence type="ECO:0000256" key="12">
    <source>
        <dbReference type="ARBA" id="ARBA00023221"/>
    </source>
</evidence>
<dbReference type="Pfam" id="PF22700">
    <property type="entry name" value="MVD-like_N"/>
    <property type="match status" value="1"/>
</dbReference>
<dbReference type="InterPro" id="IPR014721">
    <property type="entry name" value="Ribsml_uS5_D2-typ_fold_subgr"/>
</dbReference>
<evidence type="ECO:0000256" key="16">
    <source>
        <dbReference type="RuleBase" id="RU363086"/>
    </source>
</evidence>
<dbReference type="GO" id="GO:0004163">
    <property type="term" value="F:diphosphomevalonate decarboxylase activity"/>
    <property type="evidence" value="ECO:0007669"/>
    <property type="project" value="UniProtKB-UniRule"/>
</dbReference>
<dbReference type="PIRSF" id="PIRSF015950">
    <property type="entry name" value="Mev_P_decrbx"/>
    <property type="match status" value="1"/>
</dbReference>
<keyword evidence="7 15" id="KW-0067">ATP-binding</keyword>
<keyword evidence="5 16" id="KW-0444">Lipid biosynthesis</keyword>
<accession>A0A7R9LW30</accession>
<dbReference type="SUPFAM" id="SSF55060">
    <property type="entry name" value="GHMP Kinase, C-terminal domain"/>
    <property type="match status" value="1"/>
</dbReference>
<keyword evidence="16" id="KW-0152">Cholesterol biosynthesis</keyword>
<evidence type="ECO:0000256" key="8">
    <source>
        <dbReference type="ARBA" id="ARBA00022955"/>
    </source>
</evidence>
<dbReference type="Proteomes" id="UP000728032">
    <property type="component" value="Unassembled WGS sequence"/>
</dbReference>
<keyword evidence="16" id="KW-0153">Cholesterol metabolism</keyword>
<evidence type="ECO:0000256" key="15">
    <source>
        <dbReference type="PIRNR" id="PIRNR015950"/>
    </source>
</evidence>
<dbReference type="InterPro" id="IPR029765">
    <property type="entry name" value="Mev_diP_decarb"/>
</dbReference>
<evidence type="ECO:0000259" key="18">
    <source>
        <dbReference type="Pfam" id="PF22700"/>
    </source>
</evidence>
<feature type="domain" description="Mvd1 C-terminal" evidence="17">
    <location>
        <begin position="181"/>
        <end position="365"/>
    </location>
</feature>
<dbReference type="SUPFAM" id="SSF54211">
    <property type="entry name" value="Ribosomal protein S5 domain 2-like"/>
    <property type="match status" value="1"/>
</dbReference>
<dbReference type="InterPro" id="IPR053859">
    <property type="entry name" value="MVD-like_N"/>
</dbReference>
<dbReference type="GO" id="GO:0005524">
    <property type="term" value="F:ATP binding"/>
    <property type="evidence" value="ECO:0007669"/>
    <property type="project" value="UniProtKB-UniRule"/>
</dbReference>
<evidence type="ECO:0000259" key="17">
    <source>
        <dbReference type="Pfam" id="PF18376"/>
    </source>
</evidence>
<evidence type="ECO:0000256" key="10">
    <source>
        <dbReference type="ARBA" id="ARBA00023098"/>
    </source>
</evidence>
<keyword evidence="10 15" id="KW-0443">Lipid metabolism</keyword>
<keyword evidence="9 16" id="KW-0756">Sterol biosynthesis</keyword>
<sequence>MRSITVKAPVNIAVIKYWGKRDENLIIPLNDSISGTLSIDDMCAHTSVASSPQFTSDRMWLNGEEVDISANKRLVNCLKQIRSESTHDWTHHSLHICSRNNFPTAAGLASSAAGYACLMYSLATLYGIESPERISSLARIGSGSACRSVYGGFVQWLKGTDSQTSVARQIVDETYWPEMRVLVLVVRDTQKDTSSTAGMQLTVATSALMKHRVEVVVPARVEAMVKAIKDRDFHSFAEITMKDSNGFHAVCEDTYPPLQYMNDTSRSVRRFCHQYNEYYGANRVAYTFDAGPNACLYLLDRDVAPVVKLLLRYQTGLEVKGQAVDVNGVELESGLTARFDDKPCIGSDSLRYIISTRVGSGPQVLTDEHQCLLDGQGLPK</sequence>
<evidence type="ECO:0000313" key="19">
    <source>
        <dbReference type="EMBL" id="CAD7647605.1"/>
    </source>
</evidence>
<keyword evidence="6 15" id="KW-0547">Nucleotide-binding</keyword>
<dbReference type="EMBL" id="CAJPVJ010002809">
    <property type="protein sequence ID" value="CAG2166818.1"/>
    <property type="molecule type" value="Genomic_DNA"/>
</dbReference>
<comment type="pathway">
    <text evidence="16">Steroid biosynthesis; cholesterol biosynthesis.</text>
</comment>
<dbReference type="NCBIfam" id="TIGR01240">
    <property type="entry name" value="mevDPdecarb"/>
    <property type="match status" value="1"/>
</dbReference>
<name>A0A7R9LW30_9ACAR</name>
<protein>
    <recommendedName>
        <fullName evidence="4 15">Diphosphomevalonate decarboxylase</fullName>
        <ecNumber evidence="3 15">4.1.1.33</ecNumber>
    </recommendedName>
</protein>
<reference evidence="19" key="1">
    <citation type="submission" date="2020-11" db="EMBL/GenBank/DDBJ databases">
        <authorList>
            <person name="Tran Van P."/>
        </authorList>
    </citation>
    <scope>NUCLEOTIDE SEQUENCE</scope>
</reference>
<evidence type="ECO:0000256" key="4">
    <source>
        <dbReference type="ARBA" id="ARBA00019335"/>
    </source>
</evidence>
<dbReference type="FunFam" id="3.30.70.890:FF:000015">
    <property type="entry name" value="Diphosphomevalonate decarboxylase"/>
    <property type="match status" value="1"/>
</dbReference>
<evidence type="ECO:0000256" key="9">
    <source>
        <dbReference type="ARBA" id="ARBA00023011"/>
    </source>
</evidence>
<feature type="domain" description="Diphosphomevalonate decarboxylase-like N-terminal" evidence="18">
    <location>
        <begin position="8"/>
        <end position="167"/>
    </location>
</feature>
<dbReference type="EC" id="4.1.1.33" evidence="3 15"/>
<dbReference type="GO" id="GO:0006695">
    <property type="term" value="P:cholesterol biosynthetic process"/>
    <property type="evidence" value="ECO:0007669"/>
    <property type="project" value="UniProtKB-UniPathway"/>
</dbReference>
<keyword evidence="11 16" id="KW-1207">Sterol metabolism</keyword>
<evidence type="ECO:0000256" key="1">
    <source>
        <dbReference type="ARBA" id="ARBA00003812"/>
    </source>
</evidence>
<evidence type="ECO:0000256" key="7">
    <source>
        <dbReference type="ARBA" id="ARBA00022840"/>
    </source>
</evidence>
<evidence type="ECO:0000256" key="13">
    <source>
        <dbReference type="ARBA" id="ARBA00023239"/>
    </source>
</evidence>
<evidence type="ECO:0000256" key="5">
    <source>
        <dbReference type="ARBA" id="ARBA00022516"/>
    </source>
</evidence>
<keyword evidence="13 15" id="KW-0456">Lyase</keyword>